<name>A0A9X3J1E3_9BACT</name>
<evidence type="ECO:0000313" key="3">
    <source>
        <dbReference type="Proteomes" id="UP001150924"/>
    </source>
</evidence>
<proteinExistence type="predicted"/>
<dbReference type="RefSeq" id="WP_267774236.1">
    <property type="nucleotide sequence ID" value="NZ_JAPNKE010000002.1"/>
</dbReference>
<gene>
    <name evidence="2" type="ORF">OV079_36810</name>
</gene>
<keyword evidence="3" id="KW-1185">Reference proteome</keyword>
<keyword evidence="1" id="KW-0472">Membrane</keyword>
<accession>A0A9X3J1E3</accession>
<feature type="transmembrane region" description="Helical" evidence="1">
    <location>
        <begin position="63"/>
        <end position="84"/>
    </location>
</feature>
<organism evidence="2 3">
    <name type="scientific">Nannocystis pusilla</name>
    <dbReference type="NCBI Taxonomy" id="889268"/>
    <lineage>
        <taxon>Bacteria</taxon>
        <taxon>Pseudomonadati</taxon>
        <taxon>Myxococcota</taxon>
        <taxon>Polyangia</taxon>
        <taxon>Nannocystales</taxon>
        <taxon>Nannocystaceae</taxon>
        <taxon>Nannocystis</taxon>
    </lineage>
</organism>
<keyword evidence="1" id="KW-1133">Transmembrane helix</keyword>
<feature type="transmembrane region" description="Helical" evidence="1">
    <location>
        <begin position="104"/>
        <end position="127"/>
    </location>
</feature>
<sequence length="151" mass="16158">MCLLGAPAEVVAAPASSPERFTTGATISPQQRYRVELPAATSGIVDPRAFPDWRARDERLTRAMVVTGGIAGFTGALFLGSLIYLGTFAANRDPRCCIDGYPGIFPAMITGPLALLGLAGFSGVAIARRIHRRPLRRYQARPSLAGLQIQF</sequence>
<comment type="caution">
    <text evidence="2">The sequence shown here is derived from an EMBL/GenBank/DDBJ whole genome shotgun (WGS) entry which is preliminary data.</text>
</comment>
<evidence type="ECO:0000256" key="1">
    <source>
        <dbReference type="SAM" id="Phobius"/>
    </source>
</evidence>
<dbReference type="EMBL" id="JAPNKE010000002">
    <property type="protein sequence ID" value="MCY1011035.1"/>
    <property type="molecule type" value="Genomic_DNA"/>
</dbReference>
<reference evidence="2" key="1">
    <citation type="submission" date="2022-11" db="EMBL/GenBank/DDBJ databases">
        <title>Minimal conservation of predation-associated metabolite biosynthetic gene clusters underscores biosynthetic potential of Myxococcota including descriptions for ten novel species: Archangium lansinium sp. nov., Myxococcus landrumus sp. nov., Nannocystis bai.</title>
        <authorList>
            <person name="Ahearne A."/>
            <person name="Stevens C."/>
            <person name="Phillips K."/>
        </authorList>
    </citation>
    <scope>NUCLEOTIDE SEQUENCE</scope>
    <source>
        <strain evidence="2">Na p29</strain>
    </source>
</reference>
<dbReference type="Proteomes" id="UP001150924">
    <property type="component" value="Unassembled WGS sequence"/>
</dbReference>
<keyword evidence="1" id="KW-0812">Transmembrane</keyword>
<evidence type="ECO:0000313" key="2">
    <source>
        <dbReference type="EMBL" id="MCY1011035.1"/>
    </source>
</evidence>
<protein>
    <submittedName>
        <fullName evidence="2">Uncharacterized protein</fullName>
    </submittedName>
</protein>
<dbReference type="AlphaFoldDB" id="A0A9X3J1E3"/>